<organism evidence="1 2">
    <name type="scientific">Glossina palpalis gambiensis</name>
    <dbReference type="NCBI Taxonomy" id="67801"/>
    <lineage>
        <taxon>Eukaryota</taxon>
        <taxon>Metazoa</taxon>
        <taxon>Ecdysozoa</taxon>
        <taxon>Arthropoda</taxon>
        <taxon>Hexapoda</taxon>
        <taxon>Insecta</taxon>
        <taxon>Pterygota</taxon>
        <taxon>Neoptera</taxon>
        <taxon>Endopterygota</taxon>
        <taxon>Diptera</taxon>
        <taxon>Brachycera</taxon>
        <taxon>Muscomorpha</taxon>
        <taxon>Hippoboscoidea</taxon>
        <taxon>Glossinidae</taxon>
        <taxon>Glossina</taxon>
    </lineage>
</organism>
<reference evidence="2" key="1">
    <citation type="submission" date="2015-01" db="EMBL/GenBank/DDBJ databases">
        <authorList>
            <person name="Aksoy S."/>
            <person name="Warren W."/>
            <person name="Wilson R.K."/>
        </authorList>
    </citation>
    <scope>NUCLEOTIDE SEQUENCE [LARGE SCALE GENOMIC DNA]</scope>
    <source>
        <strain evidence="2">IAEA</strain>
    </source>
</reference>
<reference evidence="1" key="2">
    <citation type="submission" date="2020-05" db="UniProtKB">
        <authorList>
            <consortium name="EnsemblMetazoa"/>
        </authorList>
    </citation>
    <scope>IDENTIFICATION</scope>
    <source>
        <strain evidence="1">IAEA</strain>
    </source>
</reference>
<dbReference type="EMBL" id="JXJN01023792">
    <property type="status" value="NOT_ANNOTATED_CDS"/>
    <property type="molecule type" value="Genomic_DNA"/>
</dbReference>
<protein>
    <submittedName>
        <fullName evidence="1">Uncharacterized protein</fullName>
    </submittedName>
</protein>
<dbReference type="EMBL" id="JXJN01023793">
    <property type="status" value="NOT_ANNOTATED_CDS"/>
    <property type="molecule type" value="Genomic_DNA"/>
</dbReference>
<evidence type="ECO:0000313" key="2">
    <source>
        <dbReference type="Proteomes" id="UP000092460"/>
    </source>
</evidence>
<dbReference type="AlphaFoldDB" id="A0A1B0C0X1"/>
<name>A0A1B0C0X1_9MUSC</name>
<proteinExistence type="predicted"/>
<dbReference type="EnsemblMetazoa" id="GPPI046228-RA">
    <property type="protein sequence ID" value="GPPI046228-PA"/>
    <property type="gene ID" value="GPPI046228"/>
</dbReference>
<keyword evidence="2" id="KW-1185">Reference proteome</keyword>
<evidence type="ECO:0000313" key="1">
    <source>
        <dbReference type="EnsemblMetazoa" id="GPPI046228-PA"/>
    </source>
</evidence>
<accession>A0A1B0C0X1</accession>
<dbReference type="VEuPathDB" id="VectorBase:GPPI046228"/>
<dbReference type="Proteomes" id="UP000092460">
    <property type="component" value="Unassembled WGS sequence"/>
</dbReference>
<sequence length="112" mass="12725">MESGQKGSKGDKLLKLLQSTEIQAESTELKFLKSGRSYFPNDSQFAIIESQSEKVQDIFSPGDWYNIIKTFKKKAPFHRVQMTHQDFFPTSTLKNSINNGKVTLHPNGSSRE</sequence>